<feature type="non-terminal residue" evidence="2">
    <location>
        <position position="1"/>
    </location>
</feature>
<gene>
    <name evidence="2" type="ORF">AGERDE_LOCUS7904</name>
</gene>
<dbReference type="OrthoDB" id="2429378at2759"/>
<feature type="region of interest" description="Disordered" evidence="1">
    <location>
        <begin position="1"/>
        <end position="30"/>
    </location>
</feature>
<feature type="region of interest" description="Disordered" evidence="1">
    <location>
        <begin position="74"/>
        <end position="100"/>
    </location>
</feature>
<feature type="compositionally biased region" description="Polar residues" evidence="1">
    <location>
        <begin position="8"/>
        <end position="19"/>
    </location>
</feature>
<keyword evidence="3" id="KW-1185">Reference proteome</keyword>
<organism evidence="2 3">
    <name type="scientific">Ambispora gerdemannii</name>
    <dbReference type="NCBI Taxonomy" id="144530"/>
    <lineage>
        <taxon>Eukaryota</taxon>
        <taxon>Fungi</taxon>
        <taxon>Fungi incertae sedis</taxon>
        <taxon>Mucoromycota</taxon>
        <taxon>Glomeromycotina</taxon>
        <taxon>Glomeromycetes</taxon>
        <taxon>Archaeosporales</taxon>
        <taxon>Ambisporaceae</taxon>
        <taxon>Ambispora</taxon>
    </lineage>
</organism>
<feature type="region of interest" description="Disordered" evidence="1">
    <location>
        <begin position="364"/>
        <end position="384"/>
    </location>
</feature>
<dbReference type="EMBL" id="CAJVPL010001543">
    <property type="protein sequence ID" value="CAG8576440.1"/>
    <property type="molecule type" value="Genomic_DNA"/>
</dbReference>
<sequence>TRTKDTDILTSGISDITSNPDKHQEETKSRVTNSSLTITIYRKLKSLKEKEVDDFFDLLEKERISNIMRERNREKKFQCESPSQETHSVSQDTASTPHGWKNKQGLIREMILSKEEKHVTEISANLIRPNNETSITPSILAMSPDNGDIISLYKNACDAEVGAIKANQEETLRWCFYARKFKSMYKDFMVNNKVGEKKAKGQVYDFIVKQLPDTKRKTLCKQTQKALRIDNLFERIGMDKIQYIKTYSADTISKFTNTQIQTIIDHFAKKPDIEFTDEQNNSSDVLSETEVSIPIESILLDSPQENDKDSELLEVEISASSSDIKKTLPEFEVSNTSTLSNLETVPEKSTEIQASVFYEDVNDKNFSDDGSFCGFSDDDDEGYY</sequence>
<name>A0A9N9BSA7_9GLOM</name>
<feature type="compositionally biased region" description="Basic and acidic residues" evidence="1">
    <location>
        <begin position="20"/>
        <end position="29"/>
    </location>
</feature>
<comment type="caution">
    <text evidence="2">The sequence shown here is derived from an EMBL/GenBank/DDBJ whole genome shotgun (WGS) entry which is preliminary data.</text>
</comment>
<evidence type="ECO:0000313" key="2">
    <source>
        <dbReference type="EMBL" id="CAG8576440.1"/>
    </source>
</evidence>
<feature type="compositionally biased region" description="Polar residues" evidence="1">
    <location>
        <begin position="80"/>
        <end position="96"/>
    </location>
</feature>
<accession>A0A9N9BSA7</accession>
<reference evidence="2" key="1">
    <citation type="submission" date="2021-06" db="EMBL/GenBank/DDBJ databases">
        <authorList>
            <person name="Kallberg Y."/>
            <person name="Tangrot J."/>
            <person name="Rosling A."/>
        </authorList>
    </citation>
    <scope>NUCLEOTIDE SEQUENCE</scope>
    <source>
        <strain evidence="2">MT106</strain>
    </source>
</reference>
<evidence type="ECO:0000313" key="3">
    <source>
        <dbReference type="Proteomes" id="UP000789831"/>
    </source>
</evidence>
<evidence type="ECO:0000256" key="1">
    <source>
        <dbReference type="SAM" id="MobiDB-lite"/>
    </source>
</evidence>
<protein>
    <submittedName>
        <fullName evidence="2">769_t:CDS:1</fullName>
    </submittedName>
</protein>
<proteinExistence type="predicted"/>
<dbReference type="Proteomes" id="UP000789831">
    <property type="component" value="Unassembled WGS sequence"/>
</dbReference>
<dbReference type="AlphaFoldDB" id="A0A9N9BSA7"/>